<feature type="signal peptide" evidence="2">
    <location>
        <begin position="1"/>
        <end position="33"/>
    </location>
</feature>
<protein>
    <recommendedName>
        <fullName evidence="5">Lectin-like protein BA14k</fullName>
    </recommendedName>
</protein>
<dbReference type="RefSeq" id="WP_136963346.1">
    <property type="nucleotide sequence ID" value="NZ_CP039690.1"/>
</dbReference>
<evidence type="ECO:0000256" key="1">
    <source>
        <dbReference type="SAM" id="MobiDB-lite"/>
    </source>
</evidence>
<feature type="compositionally biased region" description="Basic and acidic residues" evidence="1">
    <location>
        <begin position="32"/>
        <end position="41"/>
    </location>
</feature>
<dbReference type="KEGG" id="pstg:E8M01_29040"/>
<feature type="chain" id="PRO_5020550899" description="Lectin-like protein BA14k" evidence="2">
    <location>
        <begin position="34"/>
        <end position="181"/>
    </location>
</feature>
<sequence>MPIMMNTRPVVTATIGALALGFVLAMPTSDARAGEQTRDRTATGSTADQAPVEMQRRGFGGGGRGFAGGGRGFGGGQGFAGRGIRPGAFTGVGPGGFAVRPGGGGWGGRPGGYYRPGWHGGYRYGGWYGPGPWAGAAAAGLILGGAAIASSPYYYDDCWIERRWVTRWDGYAVPRDVRVCR</sequence>
<reference evidence="3 4" key="1">
    <citation type="submission" date="2019-04" db="EMBL/GenBank/DDBJ databases">
        <title>Phreatobacter aquaticus sp. nov.</title>
        <authorList>
            <person name="Choi A."/>
        </authorList>
    </citation>
    <scope>NUCLEOTIDE SEQUENCE [LARGE SCALE GENOMIC DNA]</scope>
    <source>
        <strain evidence="3 4">KCTC 52518</strain>
    </source>
</reference>
<proteinExistence type="predicted"/>
<gene>
    <name evidence="3" type="ORF">E8M01_29040</name>
</gene>
<evidence type="ECO:0000256" key="2">
    <source>
        <dbReference type="SAM" id="SignalP"/>
    </source>
</evidence>
<dbReference type="EMBL" id="CP039690">
    <property type="protein sequence ID" value="QCI67923.1"/>
    <property type="molecule type" value="Genomic_DNA"/>
</dbReference>
<feature type="region of interest" description="Disordered" evidence="1">
    <location>
        <begin position="30"/>
        <end position="50"/>
    </location>
</feature>
<organism evidence="3 4">
    <name type="scientific">Phreatobacter stygius</name>
    <dbReference type="NCBI Taxonomy" id="1940610"/>
    <lineage>
        <taxon>Bacteria</taxon>
        <taxon>Pseudomonadati</taxon>
        <taxon>Pseudomonadota</taxon>
        <taxon>Alphaproteobacteria</taxon>
        <taxon>Hyphomicrobiales</taxon>
        <taxon>Phreatobacteraceae</taxon>
        <taxon>Phreatobacter</taxon>
    </lineage>
</organism>
<keyword evidence="2" id="KW-0732">Signal</keyword>
<evidence type="ECO:0008006" key="5">
    <source>
        <dbReference type="Google" id="ProtNLM"/>
    </source>
</evidence>
<keyword evidence="4" id="KW-1185">Reference proteome</keyword>
<dbReference type="Proteomes" id="UP000298781">
    <property type="component" value="Chromosome"/>
</dbReference>
<evidence type="ECO:0000313" key="4">
    <source>
        <dbReference type="Proteomes" id="UP000298781"/>
    </source>
</evidence>
<evidence type="ECO:0000313" key="3">
    <source>
        <dbReference type="EMBL" id="QCI67923.1"/>
    </source>
</evidence>
<accession>A0A4D7BB92</accession>
<dbReference type="AlphaFoldDB" id="A0A4D7BB92"/>
<name>A0A4D7BB92_9HYPH</name>